<evidence type="ECO:0000256" key="1">
    <source>
        <dbReference type="SAM" id="MobiDB-lite"/>
    </source>
</evidence>
<reference evidence="2 3" key="1">
    <citation type="journal article" date="2023" name="Commun. Biol.">
        <title>Genome analysis of Parmales, the sister group of diatoms, reveals the evolutionary specialization of diatoms from phago-mixotrophs to photoautotrophs.</title>
        <authorList>
            <person name="Ban H."/>
            <person name="Sato S."/>
            <person name="Yoshikawa S."/>
            <person name="Yamada K."/>
            <person name="Nakamura Y."/>
            <person name="Ichinomiya M."/>
            <person name="Sato N."/>
            <person name="Blanc-Mathieu R."/>
            <person name="Endo H."/>
            <person name="Kuwata A."/>
            <person name="Ogata H."/>
        </authorList>
    </citation>
    <scope>NUCLEOTIDE SEQUENCE [LARGE SCALE GENOMIC DNA]</scope>
</reference>
<accession>A0ABQ6MK49</accession>
<feature type="region of interest" description="Disordered" evidence="1">
    <location>
        <begin position="93"/>
        <end position="112"/>
    </location>
</feature>
<protein>
    <submittedName>
        <fullName evidence="2">Uncharacterized protein</fullName>
    </submittedName>
</protein>
<organism evidence="2 3">
    <name type="scientific">Tetraparma gracilis</name>
    <dbReference type="NCBI Taxonomy" id="2962635"/>
    <lineage>
        <taxon>Eukaryota</taxon>
        <taxon>Sar</taxon>
        <taxon>Stramenopiles</taxon>
        <taxon>Ochrophyta</taxon>
        <taxon>Bolidophyceae</taxon>
        <taxon>Parmales</taxon>
        <taxon>Triparmaceae</taxon>
        <taxon>Tetraparma</taxon>
    </lineage>
</organism>
<name>A0ABQ6MK49_9STRA</name>
<evidence type="ECO:0000313" key="3">
    <source>
        <dbReference type="Proteomes" id="UP001165060"/>
    </source>
</evidence>
<comment type="caution">
    <text evidence="2">The sequence shown here is derived from an EMBL/GenBank/DDBJ whole genome shotgun (WGS) entry which is preliminary data.</text>
</comment>
<feature type="compositionally biased region" description="Basic residues" evidence="1">
    <location>
        <begin position="17"/>
        <end position="29"/>
    </location>
</feature>
<proteinExistence type="predicted"/>
<sequence>MGKERWRRFVPAAKILKKRRRPKVAHKDKKGGGSRPPLAPYTGGNNNNNNNNVTTVQSVTKLHTTFTETTTTSTVETKKQQKSHKVLNFRHSSHARSLMRSRPDGSAYSGLGRGPPPTGVIVTSVANAVVRGRVLKFLKIKACHLSTPDSTLLVDVCDSMLADLGRAPDRVCSVDGLGIMYDALECYKAGTLSVENLRVAAAVLFKACSVLDTRVGHRNDTLEKLNGLSTAKVGELEGIFEQMSTSVRVPNVQLLKDLTVDIVGYGIFTPNNFDSIAWDGTCVIMALDRPVDGTAKDQEKTPTLKAIIHFATEVAKCPVVYINTALSVPVDKMVIYLDKNSKPRLRKNKSIPKAEFATDGQRRIFDKMQDDAVRNCMAMVSSAKMALTRDYRDKDIKFLLFAHGHAALQSIDALPFLSDWERFAKGGCV</sequence>
<gene>
    <name evidence="2" type="ORF">TeGR_g3409</name>
</gene>
<feature type="non-terminal residue" evidence="2">
    <location>
        <position position="429"/>
    </location>
</feature>
<dbReference type="Proteomes" id="UP001165060">
    <property type="component" value="Unassembled WGS sequence"/>
</dbReference>
<feature type="region of interest" description="Disordered" evidence="1">
    <location>
        <begin position="17"/>
        <end position="50"/>
    </location>
</feature>
<evidence type="ECO:0000313" key="2">
    <source>
        <dbReference type="EMBL" id="GMI27999.1"/>
    </source>
</evidence>
<keyword evidence="3" id="KW-1185">Reference proteome</keyword>
<dbReference type="EMBL" id="BRYB01000338">
    <property type="protein sequence ID" value="GMI27999.1"/>
    <property type="molecule type" value="Genomic_DNA"/>
</dbReference>